<dbReference type="Proteomes" id="UP000682733">
    <property type="component" value="Unassembled WGS sequence"/>
</dbReference>
<name>A0A8S2FS61_9BILA</name>
<comment type="caution">
    <text evidence="2">The sequence shown here is derived from an EMBL/GenBank/DDBJ whole genome shotgun (WGS) entry which is preliminary data.</text>
</comment>
<evidence type="ECO:0000313" key="2">
    <source>
        <dbReference type="EMBL" id="CAF1548772.1"/>
    </source>
</evidence>
<protein>
    <submittedName>
        <fullName evidence="2">Uncharacterized protein</fullName>
    </submittedName>
</protein>
<feature type="region of interest" description="Disordered" evidence="1">
    <location>
        <begin position="83"/>
        <end position="174"/>
    </location>
</feature>
<evidence type="ECO:0000313" key="4">
    <source>
        <dbReference type="Proteomes" id="UP000677228"/>
    </source>
</evidence>
<organism evidence="2 4">
    <name type="scientific">Didymodactylos carnosus</name>
    <dbReference type="NCBI Taxonomy" id="1234261"/>
    <lineage>
        <taxon>Eukaryota</taxon>
        <taxon>Metazoa</taxon>
        <taxon>Spiralia</taxon>
        <taxon>Gnathifera</taxon>
        <taxon>Rotifera</taxon>
        <taxon>Eurotatoria</taxon>
        <taxon>Bdelloidea</taxon>
        <taxon>Philodinida</taxon>
        <taxon>Philodinidae</taxon>
        <taxon>Didymodactylos</taxon>
    </lineage>
</organism>
<proteinExistence type="predicted"/>
<evidence type="ECO:0000256" key="1">
    <source>
        <dbReference type="SAM" id="MobiDB-lite"/>
    </source>
</evidence>
<dbReference type="EMBL" id="CAJNOK010040067">
    <property type="protein sequence ID" value="CAF1548772.1"/>
    <property type="molecule type" value="Genomic_DNA"/>
</dbReference>
<reference evidence="2" key="1">
    <citation type="submission" date="2021-02" db="EMBL/GenBank/DDBJ databases">
        <authorList>
            <person name="Nowell W R."/>
        </authorList>
    </citation>
    <scope>NUCLEOTIDE SEQUENCE</scope>
</reference>
<evidence type="ECO:0000313" key="3">
    <source>
        <dbReference type="EMBL" id="CAF4338398.1"/>
    </source>
</evidence>
<gene>
    <name evidence="2" type="ORF">OVA965_LOCUS39172</name>
    <name evidence="3" type="ORF">TMI583_LOCUS40442</name>
</gene>
<feature type="compositionally biased region" description="Low complexity" evidence="1">
    <location>
        <begin position="121"/>
        <end position="133"/>
    </location>
</feature>
<dbReference type="EMBL" id="CAJOBA010062498">
    <property type="protein sequence ID" value="CAF4338398.1"/>
    <property type="molecule type" value="Genomic_DNA"/>
</dbReference>
<dbReference type="Proteomes" id="UP000677228">
    <property type="component" value="Unassembled WGS sequence"/>
</dbReference>
<dbReference type="AlphaFoldDB" id="A0A8S2FS61"/>
<accession>A0A8S2FS61</accession>
<sequence length="196" mass="22795">MPQRITRKEKETLLKKQRYVLIREQTYEESICLISRDEIVPPLKENIFQIGELISVSVPNSYCGKGHIIAVFDRLAELLEEQDVNESEEEETHKPSQSGSARKTVKQTLIQHSKENIEPAQSPKQQEEPQSQKGLTFIEQPSGSSDIPKYIQVNSKKRKVSAADSQDKQKNDPIQNLYQNRIQFIQFYLIFYLRHH</sequence>
<feature type="compositionally biased region" description="Polar residues" evidence="1">
    <location>
        <begin position="95"/>
        <end position="111"/>
    </location>
</feature>